<dbReference type="GO" id="GO:0000976">
    <property type="term" value="F:transcription cis-regulatory region binding"/>
    <property type="evidence" value="ECO:0007669"/>
    <property type="project" value="TreeGrafter"/>
</dbReference>
<dbReference type="InterPro" id="IPR050109">
    <property type="entry name" value="HTH-type_TetR-like_transc_reg"/>
</dbReference>
<name>A0A9D1TU02_9GAMM</name>
<keyword evidence="1" id="KW-0805">Transcription regulation</keyword>
<evidence type="ECO:0000256" key="3">
    <source>
        <dbReference type="ARBA" id="ARBA00023163"/>
    </source>
</evidence>
<keyword evidence="3" id="KW-0804">Transcription</keyword>
<reference evidence="6" key="1">
    <citation type="journal article" date="2021" name="PeerJ">
        <title>Extensive microbial diversity within the chicken gut microbiome revealed by metagenomics and culture.</title>
        <authorList>
            <person name="Gilroy R."/>
            <person name="Ravi A."/>
            <person name="Getino M."/>
            <person name="Pursley I."/>
            <person name="Horton D.L."/>
            <person name="Alikhan N.F."/>
            <person name="Baker D."/>
            <person name="Gharbi K."/>
            <person name="Hall N."/>
            <person name="Watson M."/>
            <person name="Adriaenssens E.M."/>
            <person name="Foster-Nyarko E."/>
            <person name="Jarju S."/>
            <person name="Secka A."/>
            <person name="Antonio M."/>
            <person name="Oren A."/>
            <person name="Chaudhuri R.R."/>
            <person name="La Ragione R."/>
            <person name="Hildebrand F."/>
            <person name="Pallen M.J."/>
        </authorList>
    </citation>
    <scope>NUCLEOTIDE SEQUENCE</scope>
    <source>
        <strain evidence="6">CHK160-9182</strain>
    </source>
</reference>
<dbReference type="InterPro" id="IPR009057">
    <property type="entry name" value="Homeodomain-like_sf"/>
</dbReference>
<protein>
    <submittedName>
        <fullName evidence="6">TetR/AcrR family transcriptional regulator</fullName>
    </submittedName>
</protein>
<evidence type="ECO:0000313" key="6">
    <source>
        <dbReference type="EMBL" id="HIW06140.1"/>
    </source>
</evidence>
<proteinExistence type="predicted"/>
<sequence>MTKTSLKPLKIPTQARSWATYHAILEATTYILMEQGYDSFTTNHVAERAGVSIASLYQYFPNKESLVATLHTDHAKQTRQKINDILNNAGDCSTTTMIDLFVDAMVESHCENPELHRVFQEEIPRLLKTSILKEGNDQFLETIALITKNANLPTIAQKNIAWTIRILTHSIVHHGIIDRREDLLSGRMSAELKIMLRKLLL</sequence>
<dbReference type="PROSITE" id="PS01081">
    <property type="entry name" value="HTH_TETR_1"/>
    <property type="match status" value="1"/>
</dbReference>
<dbReference type="PRINTS" id="PR00455">
    <property type="entry name" value="HTHTETR"/>
</dbReference>
<dbReference type="EMBL" id="DXHP01000053">
    <property type="protein sequence ID" value="HIW06140.1"/>
    <property type="molecule type" value="Genomic_DNA"/>
</dbReference>
<dbReference type="InterPro" id="IPR041669">
    <property type="entry name" value="TetR_C_15"/>
</dbReference>
<reference evidence="6" key="2">
    <citation type="submission" date="2021-04" db="EMBL/GenBank/DDBJ databases">
        <authorList>
            <person name="Gilroy R."/>
        </authorList>
    </citation>
    <scope>NUCLEOTIDE SEQUENCE</scope>
    <source>
        <strain evidence="6">CHK160-9182</strain>
    </source>
</reference>
<dbReference type="GO" id="GO:0003700">
    <property type="term" value="F:DNA-binding transcription factor activity"/>
    <property type="evidence" value="ECO:0007669"/>
    <property type="project" value="TreeGrafter"/>
</dbReference>
<dbReference type="Pfam" id="PF17918">
    <property type="entry name" value="TetR_C_15"/>
    <property type="match status" value="1"/>
</dbReference>
<accession>A0A9D1TU02</accession>
<evidence type="ECO:0000256" key="1">
    <source>
        <dbReference type="ARBA" id="ARBA00023015"/>
    </source>
</evidence>
<dbReference type="PANTHER" id="PTHR30055">
    <property type="entry name" value="HTH-TYPE TRANSCRIPTIONAL REGULATOR RUTR"/>
    <property type="match status" value="1"/>
</dbReference>
<feature type="domain" description="HTH tetR-type" evidence="5">
    <location>
        <begin position="18"/>
        <end position="78"/>
    </location>
</feature>
<dbReference type="InterPro" id="IPR001647">
    <property type="entry name" value="HTH_TetR"/>
</dbReference>
<evidence type="ECO:0000259" key="5">
    <source>
        <dbReference type="PROSITE" id="PS50977"/>
    </source>
</evidence>
<dbReference type="Proteomes" id="UP000823934">
    <property type="component" value="Unassembled WGS sequence"/>
</dbReference>
<organism evidence="6 7">
    <name type="scientific">Candidatus Ignatzschineria merdigallinarum</name>
    <dbReference type="NCBI Taxonomy" id="2838621"/>
    <lineage>
        <taxon>Bacteria</taxon>
        <taxon>Pseudomonadati</taxon>
        <taxon>Pseudomonadota</taxon>
        <taxon>Gammaproteobacteria</taxon>
        <taxon>Cardiobacteriales</taxon>
        <taxon>Ignatzschineriaceae</taxon>
        <taxon>Ignatzschineria</taxon>
    </lineage>
</organism>
<evidence type="ECO:0000256" key="4">
    <source>
        <dbReference type="PROSITE-ProRule" id="PRU00335"/>
    </source>
</evidence>
<gene>
    <name evidence="6" type="ORF">H9889_02270</name>
</gene>
<dbReference type="PROSITE" id="PS50977">
    <property type="entry name" value="HTH_TETR_2"/>
    <property type="match status" value="1"/>
</dbReference>
<feature type="DNA-binding region" description="H-T-H motif" evidence="4">
    <location>
        <begin position="41"/>
        <end position="60"/>
    </location>
</feature>
<dbReference type="AlphaFoldDB" id="A0A9D1TU02"/>
<dbReference type="PANTHER" id="PTHR30055:SF234">
    <property type="entry name" value="HTH-TYPE TRANSCRIPTIONAL REGULATOR BETI"/>
    <property type="match status" value="1"/>
</dbReference>
<dbReference type="Gene3D" id="1.10.357.10">
    <property type="entry name" value="Tetracycline Repressor, domain 2"/>
    <property type="match status" value="1"/>
</dbReference>
<dbReference type="InterPro" id="IPR023772">
    <property type="entry name" value="DNA-bd_HTH_TetR-type_CS"/>
</dbReference>
<dbReference type="Pfam" id="PF00440">
    <property type="entry name" value="TetR_N"/>
    <property type="match status" value="1"/>
</dbReference>
<comment type="caution">
    <text evidence="6">The sequence shown here is derived from an EMBL/GenBank/DDBJ whole genome shotgun (WGS) entry which is preliminary data.</text>
</comment>
<keyword evidence="2 4" id="KW-0238">DNA-binding</keyword>
<dbReference type="SUPFAM" id="SSF46689">
    <property type="entry name" value="Homeodomain-like"/>
    <property type="match status" value="1"/>
</dbReference>
<evidence type="ECO:0000256" key="2">
    <source>
        <dbReference type="ARBA" id="ARBA00023125"/>
    </source>
</evidence>
<evidence type="ECO:0000313" key="7">
    <source>
        <dbReference type="Proteomes" id="UP000823934"/>
    </source>
</evidence>